<comment type="caution">
    <text evidence="1">The sequence shown here is derived from an EMBL/GenBank/DDBJ whole genome shotgun (WGS) entry which is preliminary data.</text>
</comment>
<organism evidence="1 2">
    <name type="scientific">Albula glossodonta</name>
    <name type="common">roundjaw bonefish</name>
    <dbReference type="NCBI Taxonomy" id="121402"/>
    <lineage>
        <taxon>Eukaryota</taxon>
        <taxon>Metazoa</taxon>
        <taxon>Chordata</taxon>
        <taxon>Craniata</taxon>
        <taxon>Vertebrata</taxon>
        <taxon>Euteleostomi</taxon>
        <taxon>Actinopterygii</taxon>
        <taxon>Neopterygii</taxon>
        <taxon>Teleostei</taxon>
        <taxon>Albuliformes</taxon>
        <taxon>Albulidae</taxon>
        <taxon>Albula</taxon>
    </lineage>
</organism>
<reference evidence="1" key="1">
    <citation type="thesis" date="2021" institute="BYU ScholarsArchive" country="Provo, UT, USA">
        <title>Applications of and Algorithms for Genome Assembly and Genomic Analyses with an Emphasis on Marine Teleosts.</title>
        <authorList>
            <person name="Pickett B.D."/>
        </authorList>
    </citation>
    <scope>NUCLEOTIDE SEQUENCE</scope>
    <source>
        <strain evidence="1">HI-2016</strain>
    </source>
</reference>
<dbReference type="EMBL" id="JAFBMS010000322">
    <property type="protein sequence ID" value="KAG9331564.1"/>
    <property type="molecule type" value="Genomic_DNA"/>
</dbReference>
<protein>
    <submittedName>
        <fullName evidence="1">Uncharacterized protein</fullName>
    </submittedName>
</protein>
<dbReference type="Proteomes" id="UP000824540">
    <property type="component" value="Unassembled WGS sequence"/>
</dbReference>
<evidence type="ECO:0000313" key="1">
    <source>
        <dbReference type="EMBL" id="KAG9331564.1"/>
    </source>
</evidence>
<gene>
    <name evidence="1" type="ORF">JZ751_018836</name>
</gene>
<accession>A0A8T2MU23</accession>
<keyword evidence="2" id="KW-1185">Reference proteome</keyword>
<proteinExistence type="predicted"/>
<dbReference type="AlphaFoldDB" id="A0A8T2MU23"/>
<name>A0A8T2MU23_9TELE</name>
<evidence type="ECO:0000313" key="2">
    <source>
        <dbReference type="Proteomes" id="UP000824540"/>
    </source>
</evidence>
<sequence length="285" mass="31830">MNRVMNTVLPLMSMTVQRQGRPGKRAAASFSKLSAIISSFSSSWESNWRVDTGMSWGWMVMKRVRKAPSLRERTASYPPSLAKLRSLTYPSSTGGYLHPYNSPVSALHPCASPVSYLHDVMHHLIEDVNEDFIPDGLQAGRAVISIGGAGGRWLRGTPEWQVQLFIPAGVWAVRSGCLLDRALKRHLHEGPDQHLTHTHTQSLPCAVVWEACPAAKDSGKDLADRDATDALLQRVEQRSLRLSQFEQVQTEDTDRQIIGEREGSLPQEKRSLRLHLASEGFLLRF</sequence>